<dbReference type="KEGG" id="xap:XA3_19120"/>
<dbReference type="RefSeq" id="WP_317635262.1">
    <property type="nucleotide sequence ID" value="NZ_AP026802.1"/>
</dbReference>
<dbReference type="Proteomes" id="UP001321861">
    <property type="component" value="Chromosome"/>
</dbReference>
<dbReference type="InterPro" id="IPR036291">
    <property type="entry name" value="NAD(P)-bd_dom_sf"/>
</dbReference>
<dbReference type="GO" id="GO:0009225">
    <property type="term" value="P:nucleotide-sugar metabolic process"/>
    <property type="evidence" value="ECO:0007669"/>
    <property type="project" value="InterPro"/>
</dbReference>
<dbReference type="InterPro" id="IPR016040">
    <property type="entry name" value="NAD(P)-bd_dom"/>
</dbReference>
<dbReference type="CDD" id="cd05246">
    <property type="entry name" value="dTDP_GD_SDR_e"/>
    <property type="match status" value="1"/>
</dbReference>
<proteinExistence type="inferred from homology"/>
<keyword evidence="7" id="KW-0456">Lyase</keyword>
<dbReference type="Gene3D" id="3.90.25.10">
    <property type="entry name" value="UDP-galactose 4-epimerase, domain 1"/>
    <property type="match status" value="1"/>
</dbReference>
<evidence type="ECO:0000259" key="8">
    <source>
        <dbReference type="Pfam" id="PF16363"/>
    </source>
</evidence>
<dbReference type="NCBIfam" id="TIGR01181">
    <property type="entry name" value="dTDP_gluc_dehyt"/>
    <property type="match status" value="1"/>
</dbReference>
<keyword evidence="10" id="KW-1185">Reference proteome</keyword>
<evidence type="ECO:0000256" key="3">
    <source>
        <dbReference type="ARBA" id="ARBA00008178"/>
    </source>
</evidence>
<evidence type="ECO:0000256" key="5">
    <source>
        <dbReference type="ARBA" id="ARBA00016977"/>
    </source>
</evidence>
<dbReference type="Gene3D" id="3.40.50.720">
    <property type="entry name" value="NAD(P)-binding Rossmann-like Domain"/>
    <property type="match status" value="1"/>
</dbReference>
<evidence type="ECO:0000313" key="10">
    <source>
        <dbReference type="Proteomes" id="UP001321861"/>
    </source>
</evidence>
<dbReference type="InterPro" id="IPR005888">
    <property type="entry name" value="dTDP_Gluc_deHydtase"/>
</dbReference>
<evidence type="ECO:0000256" key="4">
    <source>
        <dbReference type="ARBA" id="ARBA00011990"/>
    </source>
</evidence>
<dbReference type="SUPFAM" id="SSF51735">
    <property type="entry name" value="NAD(P)-binding Rossmann-fold domains"/>
    <property type="match status" value="1"/>
</dbReference>
<comment type="catalytic activity">
    <reaction evidence="1">
        <text>dTDP-alpha-D-glucose = dTDP-4-dehydro-6-deoxy-alpha-D-glucose + H2O</text>
        <dbReference type="Rhea" id="RHEA:17221"/>
        <dbReference type="ChEBI" id="CHEBI:15377"/>
        <dbReference type="ChEBI" id="CHEBI:57477"/>
        <dbReference type="ChEBI" id="CHEBI:57649"/>
        <dbReference type="EC" id="4.2.1.46"/>
    </reaction>
</comment>
<dbReference type="Pfam" id="PF16363">
    <property type="entry name" value="GDP_Man_Dehyd"/>
    <property type="match status" value="1"/>
</dbReference>
<dbReference type="GO" id="GO:0008460">
    <property type="term" value="F:dTDP-glucose 4,6-dehydratase activity"/>
    <property type="evidence" value="ECO:0007669"/>
    <property type="project" value="UniProtKB-EC"/>
</dbReference>
<name>A0AAU9DAJ5_9LACO</name>
<evidence type="ECO:0000256" key="1">
    <source>
        <dbReference type="ARBA" id="ARBA00001539"/>
    </source>
</evidence>
<dbReference type="EMBL" id="AP026802">
    <property type="protein sequence ID" value="BDR59471.1"/>
    <property type="molecule type" value="Genomic_DNA"/>
</dbReference>
<evidence type="ECO:0000256" key="2">
    <source>
        <dbReference type="ARBA" id="ARBA00001911"/>
    </source>
</evidence>
<organism evidence="9 10">
    <name type="scientific">Xylocopilactobacillus apicola</name>
    <dbReference type="NCBI Taxonomy" id="2932184"/>
    <lineage>
        <taxon>Bacteria</taxon>
        <taxon>Bacillati</taxon>
        <taxon>Bacillota</taxon>
        <taxon>Bacilli</taxon>
        <taxon>Lactobacillales</taxon>
        <taxon>Lactobacillaceae</taxon>
        <taxon>Xylocopilactobacillus</taxon>
    </lineage>
</organism>
<comment type="cofactor">
    <cofactor evidence="2">
        <name>NAD(+)</name>
        <dbReference type="ChEBI" id="CHEBI:57540"/>
    </cofactor>
</comment>
<dbReference type="AlphaFoldDB" id="A0AAU9DAJ5"/>
<comment type="similarity">
    <text evidence="3">Belongs to the NAD(P)-dependent epimerase/dehydratase family. dTDP-glucose dehydratase subfamily.</text>
</comment>
<accession>A0AAU9DAJ5</accession>
<reference evidence="9 10" key="1">
    <citation type="journal article" date="2023" name="Microbiol. Spectr.">
        <title>Symbiosis of Carpenter Bees with Uncharacterized Lactic Acid Bacteria Showing NAD Auxotrophy.</title>
        <authorList>
            <person name="Kawasaki S."/>
            <person name="Ozawa K."/>
            <person name="Mori T."/>
            <person name="Yamamoto A."/>
            <person name="Ito M."/>
            <person name="Ohkuma M."/>
            <person name="Sakamoto M."/>
            <person name="Matsutani M."/>
        </authorList>
    </citation>
    <scope>NUCLEOTIDE SEQUENCE [LARGE SCALE GENOMIC DNA]</scope>
    <source>
        <strain evidence="9 10">XA3</strain>
    </source>
</reference>
<sequence length="318" mass="35511">MNILVTGGLGFIGANFIRYHLAHYCSDQVINLDALTYAANTDNLNGTNQSHYRFYSGNINNRNLVANIVAGNHVDLILNFAAESHVDRSISDPDIFVETNVLGVQTLLEVAKEHQVRLIQISTDEVYGSLPSGVWAQKTTPINPSSPYAASKASADLLVNSYQKTYGVQANIVRSTNNYGPYQNLEKLIPKAITHALRDATIELYGDGTNLRSWLYVEDNVRAIELVIEKGVPGEIYQVGSFEEFSNLAVTQMVATELGKSPDFIQFGSDRPGHDWRYGLDFARITSLGWKPEVDFASGLRRTIDWYQTNRAWWEVDV</sequence>
<dbReference type="PANTHER" id="PTHR43000">
    <property type="entry name" value="DTDP-D-GLUCOSE 4,6-DEHYDRATASE-RELATED"/>
    <property type="match status" value="1"/>
</dbReference>
<keyword evidence="6" id="KW-0520">NAD</keyword>
<feature type="domain" description="NAD(P)-binding" evidence="8">
    <location>
        <begin position="4"/>
        <end position="303"/>
    </location>
</feature>
<gene>
    <name evidence="9" type="ORF">XA3_19120</name>
</gene>
<dbReference type="EC" id="4.2.1.46" evidence="4"/>
<evidence type="ECO:0000256" key="6">
    <source>
        <dbReference type="ARBA" id="ARBA00023027"/>
    </source>
</evidence>
<protein>
    <recommendedName>
        <fullName evidence="5">dTDP-glucose 4,6-dehydratase</fullName>
        <ecNumber evidence="4">4.2.1.46</ecNumber>
    </recommendedName>
</protein>
<evidence type="ECO:0000256" key="7">
    <source>
        <dbReference type="ARBA" id="ARBA00023239"/>
    </source>
</evidence>
<evidence type="ECO:0000313" key="9">
    <source>
        <dbReference type="EMBL" id="BDR59471.1"/>
    </source>
</evidence>